<proteinExistence type="predicted"/>
<dbReference type="AlphaFoldDB" id="A0A1M6JNN9"/>
<dbReference type="InterPro" id="IPR044668">
    <property type="entry name" value="PuuD-like"/>
</dbReference>
<dbReference type="PROSITE" id="PS51273">
    <property type="entry name" value="GATASE_TYPE_1"/>
    <property type="match status" value="1"/>
</dbReference>
<accession>A0A1M6JNN9</accession>
<organism evidence="1 2">
    <name type="scientific">Dethiosulfatibacter aminovorans DSM 17477</name>
    <dbReference type="NCBI Taxonomy" id="1121476"/>
    <lineage>
        <taxon>Bacteria</taxon>
        <taxon>Bacillati</taxon>
        <taxon>Bacillota</taxon>
        <taxon>Tissierellia</taxon>
        <taxon>Dethiosulfatibacter</taxon>
    </lineage>
</organism>
<keyword evidence="1" id="KW-0315">Glutamine amidotransferase</keyword>
<evidence type="ECO:0000313" key="1">
    <source>
        <dbReference type="EMBL" id="SHJ48365.1"/>
    </source>
</evidence>
<dbReference type="STRING" id="1121476.SAMN02745751_02675"/>
<reference evidence="1 2" key="1">
    <citation type="submission" date="2016-11" db="EMBL/GenBank/DDBJ databases">
        <authorList>
            <person name="Jaros S."/>
            <person name="Januszkiewicz K."/>
            <person name="Wedrychowicz H."/>
        </authorList>
    </citation>
    <scope>NUCLEOTIDE SEQUENCE [LARGE SCALE GENOMIC DNA]</scope>
    <source>
        <strain evidence="1 2">DSM 17477</strain>
    </source>
</reference>
<dbReference type="CDD" id="cd01745">
    <property type="entry name" value="GATase1_2"/>
    <property type="match status" value="1"/>
</dbReference>
<dbReference type="OrthoDB" id="9813383at2"/>
<sequence>MKPIIGITCVSVNSWLPKLNKGNEEQKKEFEKVCNACESIKNMLEFNELKFSMVFDNDIRAIEEAGGIPLLLPSFSDIKDIESLVNVLDGILFTGGNDINPFVYNEENKYSKGLLGNIDTLDDNDASFYAKFNDERDRMEIELVKHIYENTDKPMMGICRGMQIINVAMGGSLYQDIKYQNITRSEHSDILNWNKMVHSVNVSRDSNLFNIVNKEKLMVNSIHHQSVSRVGENLKVTAKSDDNIIECIESCNKDKYIMGLQWHPEMIRNVVEQRSIFDSFIKKCLEIKVQETH</sequence>
<keyword evidence="1" id="KW-0808">Transferase</keyword>
<evidence type="ECO:0000313" key="2">
    <source>
        <dbReference type="Proteomes" id="UP000184052"/>
    </source>
</evidence>
<dbReference type="Pfam" id="PF07722">
    <property type="entry name" value="Peptidase_C26"/>
    <property type="match status" value="1"/>
</dbReference>
<dbReference type="GO" id="GO:0016811">
    <property type="term" value="F:hydrolase activity, acting on carbon-nitrogen (but not peptide) bonds, in linear amides"/>
    <property type="evidence" value="ECO:0007669"/>
    <property type="project" value="InterPro"/>
</dbReference>
<dbReference type="PANTHER" id="PTHR43235">
    <property type="entry name" value="GLUTAMINE AMIDOTRANSFERASE PB2B2.05-RELATED"/>
    <property type="match status" value="1"/>
</dbReference>
<protein>
    <submittedName>
        <fullName evidence="1">Putative glutamine amidotransferase</fullName>
    </submittedName>
</protein>
<dbReference type="GO" id="GO:0005829">
    <property type="term" value="C:cytosol"/>
    <property type="evidence" value="ECO:0007669"/>
    <property type="project" value="TreeGrafter"/>
</dbReference>
<keyword evidence="2" id="KW-1185">Reference proteome</keyword>
<dbReference type="Proteomes" id="UP000184052">
    <property type="component" value="Unassembled WGS sequence"/>
</dbReference>
<name>A0A1M6JNN9_9FIRM</name>
<dbReference type="EMBL" id="FQZL01000022">
    <property type="protein sequence ID" value="SHJ48365.1"/>
    <property type="molecule type" value="Genomic_DNA"/>
</dbReference>
<dbReference type="Gene3D" id="3.40.50.880">
    <property type="match status" value="1"/>
</dbReference>
<dbReference type="InterPro" id="IPR011697">
    <property type="entry name" value="Peptidase_C26"/>
</dbReference>
<dbReference type="RefSeq" id="WP_094762931.1">
    <property type="nucleotide sequence ID" value="NZ_FQZL01000022.1"/>
</dbReference>
<dbReference type="SUPFAM" id="SSF52317">
    <property type="entry name" value="Class I glutamine amidotransferase-like"/>
    <property type="match status" value="1"/>
</dbReference>
<dbReference type="GO" id="GO:0016740">
    <property type="term" value="F:transferase activity"/>
    <property type="evidence" value="ECO:0007669"/>
    <property type="project" value="UniProtKB-KW"/>
</dbReference>
<gene>
    <name evidence="1" type="ORF">SAMN02745751_02675</name>
</gene>
<dbReference type="PANTHER" id="PTHR43235:SF1">
    <property type="entry name" value="GLUTAMINE AMIDOTRANSFERASE PB2B2.05-RELATED"/>
    <property type="match status" value="1"/>
</dbReference>
<dbReference type="InterPro" id="IPR029062">
    <property type="entry name" value="Class_I_gatase-like"/>
</dbReference>